<sequence length="72" mass="8616">MRHKLGKATSQQEINVWRKAAKSCGMPIQIEIWERLKPYRMNAVISVYDPDLGDIWQKYQKTLIKTIYKRHI</sequence>
<accession>A0A0F9D808</accession>
<comment type="caution">
    <text evidence="1">The sequence shown here is derived from an EMBL/GenBank/DDBJ whole genome shotgun (WGS) entry which is preliminary data.</text>
</comment>
<proteinExistence type="predicted"/>
<reference evidence="1" key="1">
    <citation type="journal article" date="2015" name="Nature">
        <title>Complex archaea that bridge the gap between prokaryotes and eukaryotes.</title>
        <authorList>
            <person name="Spang A."/>
            <person name="Saw J.H."/>
            <person name="Jorgensen S.L."/>
            <person name="Zaremba-Niedzwiedzka K."/>
            <person name="Martijn J."/>
            <person name="Lind A.E."/>
            <person name="van Eijk R."/>
            <person name="Schleper C."/>
            <person name="Guy L."/>
            <person name="Ettema T.J."/>
        </authorList>
    </citation>
    <scope>NUCLEOTIDE SEQUENCE</scope>
</reference>
<organism evidence="1">
    <name type="scientific">marine sediment metagenome</name>
    <dbReference type="NCBI Taxonomy" id="412755"/>
    <lineage>
        <taxon>unclassified sequences</taxon>
        <taxon>metagenomes</taxon>
        <taxon>ecological metagenomes</taxon>
    </lineage>
</organism>
<dbReference type="AlphaFoldDB" id="A0A0F9D808"/>
<name>A0A0F9D808_9ZZZZ</name>
<protein>
    <submittedName>
        <fullName evidence="1">Uncharacterized protein</fullName>
    </submittedName>
</protein>
<gene>
    <name evidence="1" type="ORF">LCGC14_2311710</name>
</gene>
<evidence type="ECO:0000313" key="1">
    <source>
        <dbReference type="EMBL" id="KKL49821.1"/>
    </source>
</evidence>
<dbReference type="EMBL" id="LAZR01032823">
    <property type="protein sequence ID" value="KKL49821.1"/>
    <property type="molecule type" value="Genomic_DNA"/>
</dbReference>